<organism evidence="1 2">
    <name type="scientific">Arctium lappa</name>
    <name type="common">Greater burdock</name>
    <name type="synonym">Lappa major</name>
    <dbReference type="NCBI Taxonomy" id="4217"/>
    <lineage>
        <taxon>Eukaryota</taxon>
        <taxon>Viridiplantae</taxon>
        <taxon>Streptophyta</taxon>
        <taxon>Embryophyta</taxon>
        <taxon>Tracheophyta</taxon>
        <taxon>Spermatophyta</taxon>
        <taxon>Magnoliopsida</taxon>
        <taxon>eudicotyledons</taxon>
        <taxon>Gunneridae</taxon>
        <taxon>Pentapetalae</taxon>
        <taxon>asterids</taxon>
        <taxon>campanulids</taxon>
        <taxon>Asterales</taxon>
        <taxon>Asteraceae</taxon>
        <taxon>Carduoideae</taxon>
        <taxon>Cardueae</taxon>
        <taxon>Arctiinae</taxon>
        <taxon>Arctium</taxon>
    </lineage>
</organism>
<reference evidence="1 2" key="2">
    <citation type="journal article" date="2022" name="Mol. Ecol. Resour.">
        <title>The genomes of chicory, endive, great burdock and yacon provide insights into Asteraceae paleo-polyploidization history and plant inulin production.</title>
        <authorList>
            <person name="Fan W."/>
            <person name="Wang S."/>
            <person name="Wang H."/>
            <person name="Wang A."/>
            <person name="Jiang F."/>
            <person name="Liu H."/>
            <person name="Zhao H."/>
            <person name="Xu D."/>
            <person name="Zhang Y."/>
        </authorList>
    </citation>
    <scope>NUCLEOTIDE SEQUENCE [LARGE SCALE GENOMIC DNA]</scope>
    <source>
        <strain evidence="2">cv. Niubang</strain>
    </source>
</reference>
<comment type="caution">
    <text evidence="1">The sequence shown here is derived from an EMBL/GenBank/DDBJ whole genome shotgun (WGS) entry which is preliminary data.</text>
</comment>
<dbReference type="EMBL" id="CM042056">
    <property type="protein sequence ID" value="KAI3697959.1"/>
    <property type="molecule type" value="Genomic_DNA"/>
</dbReference>
<gene>
    <name evidence="1" type="ORF">L6452_31065</name>
</gene>
<protein>
    <submittedName>
        <fullName evidence="1">Uncharacterized protein</fullName>
    </submittedName>
</protein>
<dbReference type="Proteomes" id="UP001055879">
    <property type="component" value="Linkage Group LG10"/>
</dbReference>
<sequence length="128" mass="14097">MNLESTIPSYTPEPSAAEQDKYKEPEAVNEPEGSSKRTSTDETIFNNEVIELSKISTPVVVEDPTFPVPTEQMLELTVPNIPRMSEDVYIPKPQPIKPSVLSSAYTSIPIPTAQTSTYRVEVPVSSSQ</sequence>
<keyword evidence="2" id="KW-1185">Reference proteome</keyword>
<proteinExistence type="predicted"/>
<name>A0ACB8ZKW2_ARCLA</name>
<reference evidence="2" key="1">
    <citation type="journal article" date="2022" name="Mol. Ecol. Resour.">
        <title>The genomes of chicory, endive, great burdock and yacon provide insights into Asteraceae palaeo-polyploidization history and plant inulin production.</title>
        <authorList>
            <person name="Fan W."/>
            <person name="Wang S."/>
            <person name="Wang H."/>
            <person name="Wang A."/>
            <person name="Jiang F."/>
            <person name="Liu H."/>
            <person name="Zhao H."/>
            <person name="Xu D."/>
            <person name="Zhang Y."/>
        </authorList>
    </citation>
    <scope>NUCLEOTIDE SEQUENCE [LARGE SCALE GENOMIC DNA]</scope>
    <source>
        <strain evidence="2">cv. Niubang</strain>
    </source>
</reference>
<accession>A0ACB8ZKW2</accession>
<evidence type="ECO:0000313" key="2">
    <source>
        <dbReference type="Proteomes" id="UP001055879"/>
    </source>
</evidence>
<evidence type="ECO:0000313" key="1">
    <source>
        <dbReference type="EMBL" id="KAI3697959.1"/>
    </source>
</evidence>